<dbReference type="EMBL" id="CAADFH010000070">
    <property type="protein sequence ID" value="VFJ97525.1"/>
    <property type="molecule type" value="Genomic_DNA"/>
</dbReference>
<gene>
    <name evidence="2" type="ORF">BECKLFY1418A_GA0070994_107018</name>
</gene>
<feature type="region of interest" description="Disordered" evidence="1">
    <location>
        <begin position="253"/>
        <end position="297"/>
    </location>
</feature>
<feature type="compositionally biased region" description="Polar residues" evidence="1">
    <location>
        <begin position="278"/>
        <end position="287"/>
    </location>
</feature>
<proteinExistence type="predicted"/>
<organism evidence="2">
    <name type="scientific">Candidatus Kentrum sp. LFY</name>
    <dbReference type="NCBI Taxonomy" id="2126342"/>
    <lineage>
        <taxon>Bacteria</taxon>
        <taxon>Pseudomonadati</taxon>
        <taxon>Pseudomonadota</taxon>
        <taxon>Gammaproteobacteria</taxon>
        <taxon>Candidatus Kentrum</taxon>
    </lineage>
</organism>
<protein>
    <submittedName>
        <fullName evidence="2">Uncharacterized protein</fullName>
    </submittedName>
</protein>
<evidence type="ECO:0000256" key="1">
    <source>
        <dbReference type="SAM" id="MobiDB-lite"/>
    </source>
</evidence>
<evidence type="ECO:0000313" key="2">
    <source>
        <dbReference type="EMBL" id="VFJ97525.1"/>
    </source>
</evidence>
<name>A0A450UYC2_9GAMM</name>
<dbReference type="AlphaFoldDB" id="A0A450UYC2"/>
<sequence length="319" mass="34385">MGGIILLGNGEGVAKTLVAAPSCHEERFRPPCRRARFGHRATPPAQADISMSPGLRKPISRSAYRHGARPPISASRTICRSSLSKFMRKFISVRPADFSMGSRKKERQEFRKIVFQCLFPRTVAVIPGGLVFWFMMASILSSRSTECHADFHRGRRLDVTSSVEAGYMSALLPSFRSTFSLYHGTDRILLVSRSASRLDQVLQGTNSGLPSLNHASSVRARASLDIGSSTSFAGMLGGFLTVSFHIFQASLSEPQASPPGRGYPPGKASNRVIRPIPATSTPISTARGSPPDDVPGDIPCDVPGPAFVSVHCNGHADSH</sequence>
<reference evidence="2" key="1">
    <citation type="submission" date="2019-02" db="EMBL/GenBank/DDBJ databases">
        <authorList>
            <person name="Gruber-Vodicka R. H."/>
            <person name="Seah K. B. B."/>
        </authorList>
    </citation>
    <scope>NUCLEOTIDE SEQUENCE</scope>
    <source>
        <strain evidence="2">BECK_M6</strain>
    </source>
</reference>
<accession>A0A450UYC2</accession>